<evidence type="ECO:0000313" key="2">
    <source>
        <dbReference type="EMBL" id="MDT2796668.1"/>
    </source>
</evidence>
<organism evidence="3 4">
    <name type="scientific">Enterococcus cecorum</name>
    <dbReference type="NCBI Taxonomy" id="44008"/>
    <lineage>
        <taxon>Bacteria</taxon>
        <taxon>Bacillati</taxon>
        <taxon>Bacillota</taxon>
        <taxon>Bacilli</taxon>
        <taxon>Lactobacillales</taxon>
        <taxon>Enterococcaceae</taxon>
        <taxon>Enterococcus</taxon>
    </lineage>
</organism>
<keyword evidence="3" id="KW-0808">Transferase</keyword>
<dbReference type="Pfam" id="PF00480">
    <property type="entry name" value="ROK"/>
    <property type="match status" value="1"/>
</dbReference>
<gene>
    <name evidence="3" type="ORF">B5E88_09225</name>
    <name evidence="2" type="ORF">P7H47_05350</name>
</gene>
<dbReference type="RefSeq" id="WP_016250491.1">
    <property type="nucleotide sequence ID" value="NZ_AP035890.1"/>
</dbReference>
<dbReference type="AlphaFoldDB" id="A0A0H2Q5H0"/>
<dbReference type="EMBL" id="JARQBI010000009">
    <property type="protein sequence ID" value="MDT2796668.1"/>
    <property type="molecule type" value="Genomic_DNA"/>
</dbReference>
<evidence type="ECO:0000313" key="4">
    <source>
        <dbReference type="Proteomes" id="UP000196074"/>
    </source>
</evidence>
<dbReference type="GeneID" id="60872904"/>
<proteinExistence type="inferred from homology"/>
<protein>
    <submittedName>
        <fullName evidence="2">ROK family protein</fullName>
    </submittedName>
    <submittedName>
        <fullName evidence="3">Sugar kinase</fullName>
    </submittedName>
</protein>
<reference evidence="4" key="1">
    <citation type="submission" date="2017-04" db="EMBL/GenBank/DDBJ databases">
        <title>Function of individual gut microbiota members based on whole genome sequencing of pure cultures obtained from chicken caecum.</title>
        <authorList>
            <person name="Medvecky M."/>
            <person name="Cejkova D."/>
            <person name="Polansky O."/>
            <person name="Karasova D."/>
            <person name="Kubasova T."/>
            <person name="Cizek A."/>
            <person name="Rychlik I."/>
        </authorList>
    </citation>
    <scope>NUCLEOTIDE SEQUENCE [LARGE SCALE GENOMIC DNA]</scope>
    <source>
        <strain evidence="4">An144</strain>
    </source>
</reference>
<dbReference type="EMBL" id="NFLC01000019">
    <property type="protein sequence ID" value="OUQ09620.1"/>
    <property type="molecule type" value="Genomic_DNA"/>
</dbReference>
<evidence type="ECO:0000313" key="3">
    <source>
        <dbReference type="EMBL" id="OUQ09620.1"/>
    </source>
</evidence>
<dbReference type="Gene3D" id="3.30.420.40">
    <property type="match status" value="2"/>
</dbReference>
<dbReference type="Proteomes" id="UP000196074">
    <property type="component" value="Unassembled WGS sequence"/>
</dbReference>
<accession>A0A0H2Q5H0</accession>
<dbReference type="SUPFAM" id="SSF53067">
    <property type="entry name" value="Actin-like ATPase domain"/>
    <property type="match status" value="1"/>
</dbReference>
<dbReference type="Proteomes" id="UP001255696">
    <property type="component" value="Unassembled WGS sequence"/>
</dbReference>
<dbReference type="PANTHER" id="PTHR18964:SF149">
    <property type="entry name" value="BIFUNCTIONAL UDP-N-ACETYLGLUCOSAMINE 2-EPIMERASE_N-ACETYLMANNOSAMINE KINASE"/>
    <property type="match status" value="1"/>
</dbReference>
<keyword evidence="3" id="KW-0418">Kinase</keyword>
<dbReference type="CDD" id="cd24152">
    <property type="entry name" value="ASKHA_NBD_ROK-like"/>
    <property type="match status" value="1"/>
</dbReference>
<dbReference type="GO" id="GO:0016301">
    <property type="term" value="F:kinase activity"/>
    <property type="evidence" value="ECO:0007669"/>
    <property type="project" value="UniProtKB-KW"/>
</dbReference>
<reference evidence="2" key="3">
    <citation type="submission" date="2023-03" db="EMBL/GenBank/DDBJ databases">
        <authorList>
            <person name="Shen W."/>
            <person name="Cai J."/>
        </authorList>
    </citation>
    <scope>NUCLEOTIDE SEQUENCE</scope>
    <source>
        <strain evidence="2">B245-2</strain>
    </source>
</reference>
<dbReference type="InterPro" id="IPR043129">
    <property type="entry name" value="ATPase_NBD"/>
</dbReference>
<dbReference type="PANTHER" id="PTHR18964">
    <property type="entry name" value="ROK (REPRESSOR, ORF, KINASE) FAMILY"/>
    <property type="match status" value="1"/>
</dbReference>
<name>A0A0H2Q5H0_9ENTE</name>
<comment type="similarity">
    <text evidence="1">Belongs to the ROK (NagC/XylR) family.</text>
</comment>
<comment type="caution">
    <text evidence="3">The sequence shown here is derived from an EMBL/GenBank/DDBJ whole genome shotgun (WGS) entry which is preliminary data.</text>
</comment>
<dbReference type="InterPro" id="IPR000600">
    <property type="entry name" value="ROK"/>
</dbReference>
<sequence>MEKISLGIDIGGTFIKYALIDKQHRIKEKWKVETVKYNTADEFYDYICSNIRNVDEIDKIGVSAPGLIDEDSNVKSYAAPNVAIMYGTNINNEINKRTNKKVSAINDAKAAGLCEFKIGNAKGYKSSAFLIIGTGTGGCICDENGVVYGKDSFAGEFHNMPFVNAEIGGLDKMGDYASITGLVNLYNKKVNREEQVQYGNEVCKKYLNGNESAVSSVDEWIGNIVAQLIVITVFYNPEVICIGGGISEENWFIDKVRETYKKTCREYLEADFITTEINRCKYNNDANILGAVIKASI</sequence>
<evidence type="ECO:0000256" key="1">
    <source>
        <dbReference type="ARBA" id="ARBA00006479"/>
    </source>
</evidence>
<reference evidence="3" key="2">
    <citation type="journal article" date="2018" name="BMC Genomics">
        <title>Whole genome sequencing and function prediction of 133 gut anaerobes isolated from chicken caecum in pure cultures.</title>
        <authorList>
            <person name="Medvecky M."/>
            <person name="Cejkova D."/>
            <person name="Polansky O."/>
            <person name="Karasova D."/>
            <person name="Kubasova T."/>
            <person name="Cizek A."/>
            <person name="Rychlik I."/>
        </authorList>
    </citation>
    <scope>NUCLEOTIDE SEQUENCE</scope>
    <source>
        <strain evidence="3">An144</strain>
    </source>
</reference>